<keyword evidence="1" id="KW-0547">Nucleotide-binding</keyword>
<dbReference type="EMBL" id="RRYP01007929">
    <property type="protein sequence ID" value="TNV80140.1"/>
    <property type="molecule type" value="Genomic_DNA"/>
</dbReference>
<dbReference type="Proteomes" id="UP000785679">
    <property type="component" value="Unassembled WGS sequence"/>
</dbReference>
<dbReference type="PANTHER" id="PTHR24346:SF30">
    <property type="entry name" value="MATERNAL EMBRYONIC LEUCINE ZIPPER KINASE"/>
    <property type="match status" value="1"/>
</dbReference>
<dbReference type="OrthoDB" id="1668230at2759"/>
<comment type="caution">
    <text evidence="4">The sequence shown here is derived from an EMBL/GenBank/DDBJ whole genome shotgun (WGS) entry which is preliminary data.</text>
</comment>
<keyword evidence="2" id="KW-0067">ATP-binding</keyword>
<keyword evidence="5" id="KW-1185">Reference proteome</keyword>
<dbReference type="GO" id="GO:0035556">
    <property type="term" value="P:intracellular signal transduction"/>
    <property type="evidence" value="ECO:0007669"/>
    <property type="project" value="TreeGrafter"/>
</dbReference>
<dbReference type="PROSITE" id="PS50011">
    <property type="entry name" value="PROTEIN_KINASE_DOM"/>
    <property type="match status" value="1"/>
</dbReference>
<protein>
    <recommendedName>
        <fullName evidence="3">Protein kinase domain-containing protein</fullName>
    </recommendedName>
</protein>
<dbReference type="Gene3D" id="1.10.510.10">
    <property type="entry name" value="Transferase(Phosphotransferase) domain 1"/>
    <property type="match status" value="1"/>
</dbReference>
<feature type="domain" description="Protein kinase" evidence="3">
    <location>
        <begin position="21"/>
        <end position="404"/>
    </location>
</feature>
<evidence type="ECO:0000313" key="5">
    <source>
        <dbReference type="Proteomes" id="UP000785679"/>
    </source>
</evidence>
<reference evidence="4" key="1">
    <citation type="submission" date="2019-06" db="EMBL/GenBank/DDBJ databases">
        <authorList>
            <person name="Zheng W."/>
        </authorList>
    </citation>
    <scope>NUCLEOTIDE SEQUENCE</scope>
    <source>
        <strain evidence="4">QDHG01</strain>
    </source>
</reference>
<dbReference type="PANTHER" id="PTHR24346">
    <property type="entry name" value="MAP/MICROTUBULE AFFINITY-REGULATING KINASE"/>
    <property type="match status" value="1"/>
</dbReference>
<proteinExistence type="predicted"/>
<dbReference type="GO" id="GO:0005737">
    <property type="term" value="C:cytoplasm"/>
    <property type="evidence" value="ECO:0007669"/>
    <property type="project" value="TreeGrafter"/>
</dbReference>
<evidence type="ECO:0000313" key="4">
    <source>
        <dbReference type="EMBL" id="TNV80140.1"/>
    </source>
</evidence>
<evidence type="ECO:0000256" key="2">
    <source>
        <dbReference type="ARBA" id="ARBA00022840"/>
    </source>
</evidence>
<gene>
    <name evidence="4" type="ORF">FGO68_gene15695</name>
</gene>
<evidence type="ECO:0000256" key="1">
    <source>
        <dbReference type="ARBA" id="ARBA00022741"/>
    </source>
</evidence>
<sequence length="526" mass="59674">MAGSPLQANMLNIPQAPVQTYQLDLTIGKGQTADVYRAIKLAQQAGDNSDGDQMIIESPSRYVVVKIPSIETELTQINKAKNVVETLARTRSQDEVSQISERIVLEYETLMGLEHQGIIKAQELVNVGTGFTTSDGEVLGIDRACLVTEYASNHSLANFLSKVYISELLCKAWCQQLLSTLHYMHQQGYAHGNLKIDDLVITEDMDLKIVDFEYAELVDLGCIDKQVQDIKCCSKIIMSILQKTAGERSAALVNFYTQIHYGMLGYDIQKWYQSEFLAGSSISSYPQVKSVIGIIEIEKLKYAAQHIIRDLISNYKKTMSQSEIIYPSTFGADPHRGPTRTIQLVRQVSNTFYTSFNEQLDYYCKIPEGQLTQDIYRPSAEDLVVTFKSHVDWTELMAFINTFLLEKVDSATQKWEYNFACSENKCQFLFQAQRKQKDASPTASQHSSQSVWGDEESKYGEDESLMFEDPDESYQIVIEVLKAKNHSEGQTELVIKFRQLSGQHERTIQLMTEFVENDWVAENCNL</sequence>
<organism evidence="4 5">
    <name type="scientific">Halteria grandinella</name>
    <dbReference type="NCBI Taxonomy" id="5974"/>
    <lineage>
        <taxon>Eukaryota</taxon>
        <taxon>Sar</taxon>
        <taxon>Alveolata</taxon>
        <taxon>Ciliophora</taxon>
        <taxon>Intramacronucleata</taxon>
        <taxon>Spirotrichea</taxon>
        <taxon>Stichotrichia</taxon>
        <taxon>Sporadotrichida</taxon>
        <taxon>Halteriidae</taxon>
        <taxon>Halteria</taxon>
    </lineage>
</organism>
<dbReference type="InterPro" id="IPR000719">
    <property type="entry name" value="Prot_kinase_dom"/>
</dbReference>
<dbReference type="Pfam" id="PF00069">
    <property type="entry name" value="Pkinase"/>
    <property type="match status" value="1"/>
</dbReference>
<evidence type="ECO:0000259" key="3">
    <source>
        <dbReference type="PROSITE" id="PS50011"/>
    </source>
</evidence>
<accession>A0A8J8NTU2</accession>
<name>A0A8J8NTU2_HALGN</name>
<dbReference type="InterPro" id="IPR011009">
    <property type="entry name" value="Kinase-like_dom_sf"/>
</dbReference>
<dbReference type="GO" id="GO:0005524">
    <property type="term" value="F:ATP binding"/>
    <property type="evidence" value="ECO:0007669"/>
    <property type="project" value="UniProtKB-KW"/>
</dbReference>
<dbReference type="SUPFAM" id="SSF56112">
    <property type="entry name" value="Protein kinase-like (PK-like)"/>
    <property type="match status" value="1"/>
</dbReference>
<dbReference type="GO" id="GO:0004674">
    <property type="term" value="F:protein serine/threonine kinase activity"/>
    <property type="evidence" value="ECO:0007669"/>
    <property type="project" value="TreeGrafter"/>
</dbReference>
<dbReference type="SMART" id="SM00220">
    <property type="entry name" value="S_TKc"/>
    <property type="match status" value="1"/>
</dbReference>
<dbReference type="AlphaFoldDB" id="A0A8J8NTU2"/>